<dbReference type="GO" id="GO:0003676">
    <property type="term" value="F:nucleic acid binding"/>
    <property type="evidence" value="ECO:0007669"/>
    <property type="project" value="InterPro"/>
</dbReference>
<keyword evidence="4" id="KW-0269">Exonuclease</keyword>
<feature type="region of interest" description="Disordered" evidence="6">
    <location>
        <begin position="199"/>
        <end position="225"/>
    </location>
</feature>
<dbReference type="GO" id="GO:0042771">
    <property type="term" value="P:intrinsic apoptotic signaling pathway in response to DNA damage by p53 class mediator"/>
    <property type="evidence" value="ECO:0007669"/>
    <property type="project" value="Ensembl"/>
</dbReference>
<evidence type="ECO:0000256" key="1">
    <source>
        <dbReference type="ARBA" id="ARBA00004604"/>
    </source>
</evidence>
<dbReference type="InterPro" id="IPR013520">
    <property type="entry name" value="Ribonucl_H"/>
</dbReference>
<dbReference type="PANTHER" id="PTHR12801">
    <property type="entry name" value="RNA EXONUCLEASE REXO1 / RECO3 FAMILY MEMBER-RELATED"/>
    <property type="match status" value="1"/>
</dbReference>
<dbReference type="Pfam" id="PF00929">
    <property type="entry name" value="RNase_T"/>
    <property type="match status" value="1"/>
</dbReference>
<evidence type="ECO:0000259" key="7">
    <source>
        <dbReference type="SMART" id="SM00479"/>
    </source>
</evidence>
<comment type="subcellular location">
    <subcellularLocation>
        <location evidence="1">Nucleus</location>
        <location evidence="1">Nucleolus</location>
    </subcellularLocation>
</comment>
<organism evidence="8 9">
    <name type="scientific">Macaca fascicularis</name>
    <name type="common">Crab-eating macaque</name>
    <name type="synonym">Cynomolgus monkey</name>
    <dbReference type="NCBI Taxonomy" id="9541"/>
    <lineage>
        <taxon>Eukaryota</taxon>
        <taxon>Metazoa</taxon>
        <taxon>Chordata</taxon>
        <taxon>Craniata</taxon>
        <taxon>Vertebrata</taxon>
        <taxon>Euteleostomi</taxon>
        <taxon>Mammalia</taxon>
        <taxon>Eutheria</taxon>
        <taxon>Euarchontoglires</taxon>
        <taxon>Primates</taxon>
        <taxon>Haplorrhini</taxon>
        <taxon>Catarrhini</taxon>
        <taxon>Cercopithecidae</taxon>
        <taxon>Cercopithecinae</taxon>
        <taxon>Macaca</taxon>
    </lineage>
</organism>
<reference evidence="8" key="3">
    <citation type="submission" date="2025-09" db="UniProtKB">
        <authorList>
            <consortium name="Ensembl"/>
        </authorList>
    </citation>
    <scope>IDENTIFICATION</scope>
</reference>
<evidence type="ECO:0000313" key="8">
    <source>
        <dbReference type="Ensembl" id="ENSMFAP00000003384.2"/>
    </source>
</evidence>
<reference evidence="8" key="2">
    <citation type="submission" date="2025-08" db="UniProtKB">
        <authorList>
            <consortium name="Ensembl"/>
        </authorList>
    </citation>
    <scope>IDENTIFICATION</scope>
</reference>
<name>A0A2K5TTJ1_MACFA</name>
<dbReference type="Ensembl" id="ENSMFAT00000022044.2">
    <property type="protein sequence ID" value="ENSMFAP00000003384.2"/>
    <property type="gene ID" value="ENSMFAG00000001458.2"/>
</dbReference>
<evidence type="ECO:0000256" key="4">
    <source>
        <dbReference type="ARBA" id="ARBA00022839"/>
    </source>
</evidence>
<feature type="domain" description="Exonuclease" evidence="7">
    <location>
        <begin position="229"/>
        <end position="395"/>
    </location>
</feature>
<dbReference type="GO" id="GO:0031965">
    <property type="term" value="C:nuclear membrane"/>
    <property type="evidence" value="ECO:0007669"/>
    <property type="project" value="Ensembl"/>
</dbReference>
<sequence length="445" mass="49656">MGPGRDERRPGSPPFSLKFPASMVNSQHELRPLQESLPFCSRPPPRCQAGSTNQKRPWAGAAVQRANRRAVAAGLARACGSCRLSGRHVRTGRDTRGFRLLPHWKITPLASLAPSSELTGMVPREAPESAQCLCPSFTIPNAKDVLRKRHKRRSRQHQRFMARKALLQEQGLLSVPPEPGSSLLPTSFRAVPATEAASSGKQCLRAGSGSAPCSRRPAPRRASGPLPSKCVAIDCEMVGTGPQGRVSELARCSIVSYHGDVLYDKYIRPEMPIVDYRTRWSGVTRQHMRKAIPFQVAQKEILKLLKGKVVVGHALHNDFQALKYVHPRSQTRDTTYVPNFLSEPGLHTRARVSLKDLALQLLHKKIQVGPHGHSSVEDAMTAMELYRLVEVQWEQQEARSLWTCPEDREPDSSTDMEQYMEDQYWPEDLAHGSRGGAREAQDRRN</sequence>
<feature type="region of interest" description="Disordered" evidence="6">
    <location>
        <begin position="403"/>
        <end position="445"/>
    </location>
</feature>
<dbReference type="Bgee" id="ENSMFAG00000001458">
    <property type="expression patterns" value="Expressed in lymph node and 10 other cell types or tissues"/>
</dbReference>
<dbReference type="GO" id="GO:0005654">
    <property type="term" value="C:nucleoplasm"/>
    <property type="evidence" value="ECO:0007669"/>
    <property type="project" value="Ensembl"/>
</dbReference>
<evidence type="ECO:0000256" key="6">
    <source>
        <dbReference type="SAM" id="MobiDB-lite"/>
    </source>
</evidence>
<keyword evidence="3" id="KW-0378">Hydrolase</keyword>
<dbReference type="FunFam" id="3.30.420.10:FF:000007">
    <property type="entry name" value="Interferon-stimulated exonuclease gene 20"/>
    <property type="match status" value="1"/>
</dbReference>
<dbReference type="GO" id="GO:0010212">
    <property type="term" value="P:response to ionizing radiation"/>
    <property type="evidence" value="ECO:0007669"/>
    <property type="project" value="Ensembl"/>
</dbReference>
<keyword evidence="9" id="KW-1185">Reference proteome</keyword>
<keyword evidence="2" id="KW-0540">Nuclease</keyword>
<dbReference type="InterPro" id="IPR036397">
    <property type="entry name" value="RNaseH_sf"/>
</dbReference>
<dbReference type="VEuPathDB" id="HostDB:ENSMFAG00000001458"/>
<dbReference type="GeneTree" id="ENSGT00940000161660"/>
<dbReference type="InterPro" id="IPR012337">
    <property type="entry name" value="RNaseH-like_sf"/>
</dbReference>
<dbReference type="Gene3D" id="3.30.420.10">
    <property type="entry name" value="Ribonuclease H-like superfamily/Ribonuclease H"/>
    <property type="match status" value="1"/>
</dbReference>
<dbReference type="SUPFAM" id="SSF53098">
    <property type="entry name" value="Ribonuclease H-like"/>
    <property type="match status" value="1"/>
</dbReference>
<gene>
    <name evidence="8" type="primary">AEN</name>
</gene>
<reference evidence="8 9" key="1">
    <citation type="submission" date="2013-03" db="EMBL/GenBank/DDBJ databases">
        <authorList>
            <person name="Warren W."/>
            <person name="Wilson R.K."/>
        </authorList>
    </citation>
    <scope>NUCLEOTIDE SEQUENCE</scope>
</reference>
<protein>
    <submittedName>
        <fullName evidence="8">Apoptosis enhancing nuclease</fullName>
    </submittedName>
</protein>
<dbReference type="SMART" id="SM00479">
    <property type="entry name" value="EXOIII"/>
    <property type="match status" value="1"/>
</dbReference>
<feature type="compositionally biased region" description="Basic and acidic residues" evidence="6">
    <location>
        <begin position="428"/>
        <end position="445"/>
    </location>
</feature>
<accession>A0A2K5TTJ1</accession>
<dbReference type="PANTHER" id="PTHR12801:SF57">
    <property type="entry name" value="APOPTOSIS-ENHANCING NUCLEASE"/>
    <property type="match status" value="1"/>
</dbReference>
<evidence type="ECO:0000313" key="9">
    <source>
        <dbReference type="Proteomes" id="UP000233100"/>
    </source>
</evidence>
<dbReference type="GO" id="GO:0004529">
    <property type="term" value="F:DNA exonuclease activity"/>
    <property type="evidence" value="ECO:0007669"/>
    <property type="project" value="Ensembl"/>
</dbReference>
<evidence type="ECO:0000256" key="3">
    <source>
        <dbReference type="ARBA" id="ARBA00022801"/>
    </source>
</evidence>
<evidence type="ECO:0000256" key="2">
    <source>
        <dbReference type="ARBA" id="ARBA00022722"/>
    </source>
</evidence>
<keyword evidence="5" id="KW-0539">Nucleus</keyword>
<dbReference type="Proteomes" id="UP000233100">
    <property type="component" value="Chromosome 7"/>
</dbReference>
<proteinExistence type="predicted"/>
<feature type="compositionally biased region" description="Low complexity" evidence="6">
    <location>
        <begin position="208"/>
        <end position="225"/>
    </location>
</feature>
<evidence type="ECO:0000256" key="5">
    <source>
        <dbReference type="ARBA" id="ARBA00023242"/>
    </source>
</evidence>
<dbReference type="GO" id="GO:0005730">
    <property type="term" value="C:nucleolus"/>
    <property type="evidence" value="ECO:0007669"/>
    <property type="project" value="UniProtKB-SubCell"/>
</dbReference>
<dbReference type="InterPro" id="IPR047021">
    <property type="entry name" value="REXO1/3/4-like"/>
</dbReference>
<dbReference type="STRING" id="9541.ENSMFAP00000003384"/>
<dbReference type="AlphaFoldDB" id="A0A2K5TTJ1"/>